<proteinExistence type="predicted"/>
<evidence type="ECO:0000313" key="1">
    <source>
        <dbReference type="EMBL" id="KAH6651333.1"/>
    </source>
</evidence>
<comment type="caution">
    <text evidence="1">The sequence shown here is derived from an EMBL/GenBank/DDBJ whole genome shotgun (WGS) entry which is preliminary data.</text>
</comment>
<accession>A0ACB7PQC9</accession>
<name>A0ACB7PQC9_9PEZI</name>
<dbReference type="EMBL" id="JAGIZQ010000001">
    <property type="protein sequence ID" value="KAH6651333.1"/>
    <property type="molecule type" value="Genomic_DNA"/>
</dbReference>
<evidence type="ECO:0000313" key="2">
    <source>
        <dbReference type="Proteomes" id="UP000724584"/>
    </source>
</evidence>
<organism evidence="1 2">
    <name type="scientific">Chaetomium tenue</name>
    <dbReference type="NCBI Taxonomy" id="1854479"/>
    <lineage>
        <taxon>Eukaryota</taxon>
        <taxon>Fungi</taxon>
        <taxon>Dikarya</taxon>
        <taxon>Ascomycota</taxon>
        <taxon>Pezizomycotina</taxon>
        <taxon>Sordariomycetes</taxon>
        <taxon>Sordariomycetidae</taxon>
        <taxon>Sordariales</taxon>
        <taxon>Chaetomiaceae</taxon>
        <taxon>Chaetomium</taxon>
    </lineage>
</organism>
<keyword evidence="2" id="KW-1185">Reference proteome</keyword>
<reference evidence="1 2" key="1">
    <citation type="journal article" date="2021" name="Nat. Commun.">
        <title>Genetic determinants of endophytism in the Arabidopsis root mycobiome.</title>
        <authorList>
            <person name="Mesny F."/>
            <person name="Miyauchi S."/>
            <person name="Thiergart T."/>
            <person name="Pickel B."/>
            <person name="Atanasova L."/>
            <person name="Karlsson M."/>
            <person name="Huettel B."/>
            <person name="Barry K.W."/>
            <person name="Haridas S."/>
            <person name="Chen C."/>
            <person name="Bauer D."/>
            <person name="Andreopoulos W."/>
            <person name="Pangilinan J."/>
            <person name="LaButti K."/>
            <person name="Riley R."/>
            <person name="Lipzen A."/>
            <person name="Clum A."/>
            <person name="Drula E."/>
            <person name="Henrissat B."/>
            <person name="Kohler A."/>
            <person name="Grigoriev I.V."/>
            <person name="Martin F.M."/>
            <person name="Hacquard S."/>
        </authorList>
    </citation>
    <scope>NUCLEOTIDE SEQUENCE [LARGE SCALE GENOMIC DNA]</scope>
    <source>
        <strain evidence="1 2">MPI-SDFR-AT-0079</strain>
    </source>
</reference>
<gene>
    <name evidence="1" type="ORF">F5144DRAFT_544263</name>
</gene>
<dbReference type="Proteomes" id="UP000724584">
    <property type="component" value="Unassembled WGS sequence"/>
</dbReference>
<sequence length="419" mass="46380">MSSYSGSFGLGPSPRGRSASRPADGGFSSPGPLSSRSRSRVRLTDNPFDPISNTGHTSRPLSRSRRPSISLAHTGASFLSFGPHEVDHLAFAPPSPAPRSPRSPSYYPPSSSKSGPLSYAPSELPIENRIRSRSRSRSRSTRRSSIDLDDASPDGFSAPSERPFKSKFFGSATSSSESDPSDPRSSAEDHMVPGRRPSRSSGRSKGSDPFESVGSGRDLPDVPAAPVLPRPPRELQPHRRTSFQSGLSGQMEYDSNGIEHFKPGSEIHLRHTEYHRHQALAEQAEEAYESRKEEFPRHPRRDRVAIGDANRFGLGANYTAPEHRELRRLAHQGFRHKRDETFGRESFNETYGTVWEKRTRQTGRDSVKNHQEAADGARSNGDEMLRKAEAHRRAMIELGVRDDDLTSYSSWGSRDGGHI</sequence>
<protein>
    <submittedName>
        <fullName evidence="1">Uncharacterized protein</fullName>
    </submittedName>
</protein>